<protein>
    <submittedName>
        <fullName evidence="4">FBXO4</fullName>
    </submittedName>
</protein>
<dbReference type="PANTHER" id="PTHR16008">
    <property type="entry name" value="F-BOX ONLY PROTEIN 4"/>
    <property type="match status" value="1"/>
</dbReference>
<dbReference type="Proteomes" id="UP000597762">
    <property type="component" value="Unassembled WGS sequence"/>
</dbReference>
<dbReference type="InterPro" id="IPR027417">
    <property type="entry name" value="P-loop_NTPase"/>
</dbReference>
<reference evidence="4" key="1">
    <citation type="submission" date="2021-01" db="EMBL/GenBank/DDBJ databases">
        <authorList>
            <person name="Li R."/>
            <person name="Bekaert M."/>
        </authorList>
    </citation>
    <scope>NUCLEOTIDE SEQUENCE</scope>
    <source>
        <strain evidence="4">Farmed</strain>
    </source>
</reference>
<dbReference type="SUPFAM" id="SSF81383">
    <property type="entry name" value="F-box domain"/>
    <property type="match status" value="1"/>
</dbReference>
<dbReference type="GO" id="GO:0000209">
    <property type="term" value="P:protein polyubiquitination"/>
    <property type="evidence" value="ECO:0007669"/>
    <property type="project" value="TreeGrafter"/>
</dbReference>
<dbReference type="Pfam" id="PF00025">
    <property type="entry name" value="Arf"/>
    <property type="match status" value="1"/>
</dbReference>
<comment type="caution">
    <text evidence="4">The sequence shown here is derived from an EMBL/GenBank/DDBJ whole genome shotgun (WGS) entry which is preliminary data.</text>
</comment>
<sequence>MESSLFSVSPIATPFVLLPIEDRTPTLTKTTNQLSVSVEEAAQPNNIEHLIGLYKKLIRTDNLYVGFGGLQHFLKRSSICDGNGTRNNFHNNNLYINHDNSVHPENLGVAANSCMRIQPTSDRDAKGKIIGTISASVVHPEEGRGRARDFNVDLEGRWNPTVSSTVIDLFQVDMDSSCPTSNFDSLPDELILLIFSYLDVKELSNIAVICKKWNYLSSTDSLWRPLLNADVKQWKVITHLSYPNLYQETDSEWTQKDIYRQCCPELRKWKIEPTFNFWKLTFFWNFFQKRLPKIGIFGPGLESRTKKIMQRILCDPNEGFKTTGIIPGSFSGVGSFFTMSVHDKAFNLTVMYSGTKKERENTANQGIHRLSRFEQMQQLKELCRTLDGFVFVVDASDPGSMSWAEKELLNVTNERWSATHTPVLVLSCVPGMVNGQCPLPTLSCIDIVKSLKLSSLTKPWQVRQCFVHELSGAYEGMKWVLGLCEL</sequence>
<dbReference type="GO" id="GO:0031146">
    <property type="term" value="P:SCF-dependent proteasomal ubiquitin-dependent protein catabolic process"/>
    <property type="evidence" value="ECO:0007669"/>
    <property type="project" value="InterPro"/>
</dbReference>
<keyword evidence="2" id="KW-0342">GTP-binding</keyword>
<keyword evidence="5" id="KW-1185">Reference proteome</keyword>
<dbReference type="OrthoDB" id="3219396at2759"/>
<gene>
    <name evidence="4" type="ORF">SPHA_35882</name>
</gene>
<evidence type="ECO:0000256" key="2">
    <source>
        <dbReference type="ARBA" id="ARBA00023134"/>
    </source>
</evidence>
<keyword evidence="1" id="KW-0547">Nucleotide-binding</keyword>
<dbReference type="GO" id="GO:0003924">
    <property type="term" value="F:GTPase activity"/>
    <property type="evidence" value="ECO:0007669"/>
    <property type="project" value="InterPro"/>
</dbReference>
<dbReference type="PANTHER" id="PTHR16008:SF4">
    <property type="entry name" value="F-BOX ONLY PROTEIN 4"/>
    <property type="match status" value="1"/>
</dbReference>
<name>A0A812CLD9_ACAPH</name>
<dbReference type="GO" id="GO:0019005">
    <property type="term" value="C:SCF ubiquitin ligase complex"/>
    <property type="evidence" value="ECO:0007669"/>
    <property type="project" value="TreeGrafter"/>
</dbReference>
<dbReference type="InterPro" id="IPR036047">
    <property type="entry name" value="F-box-like_dom_sf"/>
</dbReference>
<dbReference type="InterPro" id="IPR001810">
    <property type="entry name" value="F-box_dom"/>
</dbReference>
<dbReference type="EMBL" id="CAHIKZ030001557">
    <property type="protein sequence ID" value="CAE1267989.1"/>
    <property type="molecule type" value="Genomic_DNA"/>
</dbReference>
<dbReference type="PROSITE" id="PS50181">
    <property type="entry name" value="FBOX"/>
    <property type="match status" value="1"/>
</dbReference>
<evidence type="ECO:0000259" key="3">
    <source>
        <dbReference type="PROSITE" id="PS50181"/>
    </source>
</evidence>
<dbReference type="Gene3D" id="1.20.1280.50">
    <property type="match status" value="1"/>
</dbReference>
<dbReference type="InterPro" id="IPR006689">
    <property type="entry name" value="Small_GTPase_ARF/SAR"/>
</dbReference>
<dbReference type="SMART" id="SM00256">
    <property type="entry name" value="FBOX"/>
    <property type="match status" value="1"/>
</dbReference>
<dbReference type="AlphaFoldDB" id="A0A812CLD9"/>
<dbReference type="Pfam" id="PF12937">
    <property type="entry name" value="F-box-like"/>
    <property type="match status" value="1"/>
</dbReference>
<evidence type="ECO:0000313" key="5">
    <source>
        <dbReference type="Proteomes" id="UP000597762"/>
    </source>
</evidence>
<dbReference type="Gene3D" id="3.40.50.300">
    <property type="entry name" value="P-loop containing nucleotide triphosphate hydrolases"/>
    <property type="match status" value="1"/>
</dbReference>
<evidence type="ECO:0000313" key="4">
    <source>
        <dbReference type="EMBL" id="CAE1267989.1"/>
    </source>
</evidence>
<dbReference type="GO" id="GO:0005525">
    <property type="term" value="F:GTP binding"/>
    <property type="evidence" value="ECO:0007669"/>
    <property type="project" value="UniProtKB-KW"/>
</dbReference>
<proteinExistence type="predicted"/>
<feature type="domain" description="F-box" evidence="3">
    <location>
        <begin position="180"/>
        <end position="226"/>
    </location>
</feature>
<dbReference type="InterPro" id="IPR039588">
    <property type="entry name" value="FBXO4"/>
</dbReference>
<organism evidence="4 5">
    <name type="scientific">Acanthosepion pharaonis</name>
    <name type="common">Pharaoh cuttlefish</name>
    <name type="synonym">Sepia pharaonis</name>
    <dbReference type="NCBI Taxonomy" id="158019"/>
    <lineage>
        <taxon>Eukaryota</taxon>
        <taxon>Metazoa</taxon>
        <taxon>Spiralia</taxon>
        <taxon>Lophotrochozoa</taxon>
        <taxon>Mollusca</taxon>
        <taxon>Cephalopoda</taxon>
        <taxon>Coleoidea</taxon>
        <taxon>Decapodiformes</taxon>
        <taxon>Sepiida</taxon>
        <taxon>Sepiina</taxon>
        <taxon>Sepiidae</taxon>
        <taxon>Acanthosepion</taxon>
    </lineage>
</organism>
<accession>A0A812CLD9</accession>
<evidence type="ECO:0000256" key="1">
    <source>
        <dbReference type="ARBA" id="ARBA00022741"/>
    </source>
</evidence>